<protein>
    <recommendedName>
        <fullName evidence="4">NAD(P)(+)--arginine ADP-ribosyltransferase</fullName>
    </recommendedName>
</protein>
<evidence type="ECO:0000313" key="1">
    <source>
        <dbReference type="EMBL" id="CAF1217914.1"/>
    </source>
</evidence>
<organism evidence="1 3">
    <name type="scientific">Adineta ricciae</name>
    <name type="common">Rotifer</name>
    <dbReference type="NCBI Taxonomy" id="249248"/>
    <lineage>
        <taxon>Eukaryota</taxon>
        <taxon>Metazoa</taxon>
        <taxon>Spiralia</taxon>
        <taxon>Gnathifera</taxon>
        <taxon>Rotifera</taxon>
        <taxon>Eurotatoria</taxon>
        <taxon>Bdelloidea</taxon>
        <taxon>Adinetida</taxon>
        <taxon>Adinetidae</taxon>
        <taxon>Adineta</taxon>
    </lineage>
</organism>
<evidence type="ECO:0000313" key="3">
    <source>
        <dbReference type="Proteomes" id="UP000663828"/>
    </source>
</evidence>
<evidence type="ECO:0008006" key="4">
    <source>
        <dbReference type="Google" id="ProtNLM"/>
    </source>
</evidence>
<dbReference type="Proteomes" id="UP000663852">
    <property type="component" value="Unassembled WGS sequence"/>
</dbReference>
<dbReference type="EMBL" id="CAJNOJ010000383">
    <property type="protein sequence ID" value="CAF1426602.1"/>
    <property type="molecule type" value="Genomic_DNA"/>
</dbReference>
<evidence type="ECO:0000313" key="2">
    <source>
        <dbReference type="EMBL" id="CAF1426602.1"/>
    </source>
</evidence>
<dbReference type="Gene3D" id="3.90.176.10">
    <property type="entry name" value="Toxin ADP-ribosyltransferase, Chain A, domain 1"/>
    <property type="match status" value="1"/>
</dbReference>
<comment type="caution">
    <text evidence="1">The sequence shown here is derived from an EMBL/GenBank/DDBJ whole genome shotgun (WGS) entry which is preliminary data.</text>
</comment>
<accession>A0A814XLN8</accession>
<gene>
    <name evidence="2" type="ORF">EDS130_LOCUS37909</name>
    <name evidence="1" type="ORF">XAT740_LOCUS24547</name>
</gene>
<name>A0A814XLN8_ADIRI</name>
<dbReference type="SUPFAM" id="SSF56399">
    <property type="entry name" value="ADP-ribosylation"/>
    <property type="match status" value="1"/>
</dbReference>
<sequence>MENQCYIGCNPVKIAYEWHLNDKHGSAMRKSERLHLHYTELYRKRHKLIEVFFQPRVTIKDLIHALKKGYLYYVYNREAPNSSNIILECFDFASEYDDIRYILFAYTCPTAFSKIINTNMAKNTYHELRLYCTPLNCIVLAHTQDGIQVFLSLMYHPSLDQFVCKCPLTVYRGAVIHNPKLLLEGYENGSTIITTTFLSTSLENDVADIYSQRNLADSNEVSLFCTYHLHNERRRTALNLTEISKFSDENEILIYPYVPFQIDIIKTLHDGKRIEVVLSELMETVDDSVHYESIRAGDATVSWILNVTPKQKDIIILEKENVFP</sequence>
<dbReference type="AlphaFoldDB" id="A0A814XLN8"/>
<dbReference type="Proteomes" id="UP000663828">
    <property type="component" value="Unassembled WGS sequence"/>
</dbReference>
<proteinExistence type="predicted"/>
<reference evidence="1" key="1">
    <citation type="submission" date="2021-02" db="EMBL/GenBank/DDBJ databases">
        <authorList>
            <person name="Nowell W R."/>
        </authorList>
    </citation>
    <scope>NUCLEOTIDE SEQUENCE</scope>
</reference>
<dbReference type="EMBL" id="CAJNOR010001906">
    <property type="protein sequence ID" value="CAF1217914.1"/>
    <property type="molecule type" value="Genomic_DNA"/>
</dbReference>
<keyword evidence="3" id="KW-1185">Reference proteome</keyword>